<name>A0A7M2T7U7_STRCW</name>
<dbReference type="KEGG" id="schf:IPT68_01835"/>
<protein>
    <submittedName>
        <fullName evidence="1">Uncharacterized protein</fullName>
    </submittedName>
</protein>
<proteinExistence type="predicted"/>
<dbReference type="RefSeq" id="WP_189697478.1">
    <property type="nucleotide sequence ID" value="NZ_BMTA01000005.1"/>
</dbReference>
<organism evidence="1 2">
    <name type="scientific">Streptomyces chromofuscus</name>
    <dbReference type="NCBI Taxonomy" id="42881"/>
    <lineage>
        <taxon>Bacteria</taxon>
        <taxon>Bacillati</taxon>
        <taxon>Actinomycetota</taxon>
        <taxon>Actinomycetes</taxon>
        <taxon>Kitasatosporales</taxon>
        <taxon>Streptomycetaceae</taxon>
        <taxon>Streptomyces</taxon>
    </lineage>
</organism>
<sequence length="60" mass="6552">MLFQPRSCGSGQDFIETTEALRFEVSSRLYSESSSSPGEYGALLALREGGRRLRPSEPAA</sequence>
<keyword evidence="2" id="KW-1185">Reference proteome</keyword>
<gene>
    <name evidence="1" type="ORF">IPT68_01835</name>
</gene>
<dbReference type="AlphaFoldDB" id="A0A7M2T7U7"/>
<dbReference type="Proteomes" id="UP000594008">
    <property type="component" value="Chromosome"/>
</dbReference>
<reference evidence="1 2" key="1">
    <citation type="submission" date="2020-10" db="EMBL/GenBank/DDBJ databases">
        <title>Streptomyces chromofuscus complate genome analysis.</title>
        <authorList>
            <person name="Anwar N."/>
        </authorList>
    </citation>
    <scope>NUCLEOTIDE SEQUENCE [LARGE SCALE GENOMIC DNA]</scope>
    <source>
        <strain evidence="1 2">DSM 40273</strain>
    </source>
</reference>
<accession>A0A7M2T7U7</accession>
<evidence type="ECO:0000313" key="1">
    <source>
        <dbReference type="EMBL" id="QOV44786.1"/>
    </source>
</evidence>
<evidence type="ECO:0000313" key="2">
    <source>
        <dbReference type="Proteomes" id="UP000594008"/>
    </source>
</evidence>
<dbReference type="EMBL" id="CP063374">
    <property type="protein sequence ID" value="QOV44786.1"/>
    <property type="molecule type" value="Genomic_DNA"/>
</dbReference>